<gene>
    <name evidence="1" type="ORF">RhiirC2_780295</name>
</gene>
<reference evidence="1 2" key="2">
    <citation type="submission" date="2017-10" db="EMBL/GenBank/DDBJ databases">
        <title>Extensive intraspecific genome diversity in a model arbuscular mycorrhizal fungus.</title>
        <authorList>
            <person name="Chen E.C.H."/>
            <person name="Morin E."/>
            <person name="Baudet D."/>
            <person name="Noel J."/>
            <person name="Ndikumana S."/>
            <person name="Charron P."/>
            <person name="St-Onge C."/>
            <person name="Giorgi J."/>
            <person name="Grigoriev I.V."/>
            <person name="Roux C."/>
            <person name="Martin F.M."/>
            <person name="Corradi N."/>
        </authorList>
    </citation>
    <scope>NUCLEOTIDE SEQUENCE [LARGE SCALE GENOMIC DNA]</scope>
    <source>
        <strain evidence="1 2">C2</strain>
    </source>
</reference>
<comment type="caution">
    <text evidence="1">The sequence shown here is derived from an EMBL/GenBank/DDBJ whole genome shotgun (WGS) entry which is preliminary data.</text>
</comment>
<sequence>MINNIYYDDINNEMEEIEENIGGRGRSRARSINEITEAIFLILDETICNSPIQIKYLNMDSSNISSKADQFGCFQNRKLTIADFYDVVVFDNTYKTNRFDMPFGILSVKNEMSFIDFNSKAEINNFTGKYTIGSIKGAISGIIIEIPISSTNSNLIMLIIEVVGRNKKKLTIALHLKNWLTLVNKYPKHVPSLKIGGSSENAIPIEDEPVNDKYSDYLLIVNQALEMSSSMRQKEDNSTISFYPDVRDYD</sequence>
<protein>
    <submittedName>
        <fullName evidence="1">Uncharacterized protein</fullName>
    </submittedName>
</protein>
<proteinExistence type="predicted"/>
<evidence type="ECO:0000313" key="2">
    <source>
        <dbReference type="Proteomes" id="UP000233469"/>
    </source>
</evidence>
<reference evidence="1 2" key="1">
    <citation type="submission" date="2016-04" db="EMBL/GenBank/DDBJ databases">
        <title>Genome analyses suggest a sexual origin of heterokaryosis in a supposedly ancient asexual fungus.</title>
        <authorList>
            <person name="Ropars J."/>
            <person name="Sedzielewska K."/>
            <person name="Noel J."/>
            <person name="Charron P."/>
            <person name="Farinelli L."/>
            <person name="Marton T."/>
            <person name="Kruger M."/>
            <person name="Pelin A."/>
            <person name="Brachmann A."/>
            <person name="Corradi N."/>
        </authorList>
    </citation>
    <scope>NUCLEOTIDE SEQUENCE [LARGE SCALE GENOMIC DNA]</scope>
    <source>
        <strain evidence="1 2">C2</strain>
    </source>
</reference>
<organism evidence="1 2">
    <name type="scientific">Rhizophagus irregularis</name>
    <dbReference type="NCBI Taxonomy" id="588596"/>
    <lineage>
        <taxon>Eukaryota</taxon>
        <taxon>Fungi</taxon>
        <taxon>Fungi incertae sedis</taxon>
        <taxon>Mucoromycota</taxon>
        <taxon>Glomeromycotina</taxon>
        <taxon>Glomeromycetes</taxon>
        <taxon>Glomerales</taxon>
        <taxon>Glomeraceae</taxon>
        <taxon>Rhizophagus</taxon>
    </lineage>
</organism>
<accession>A0A2N1N7W5</accession>
<dbReference type="VEuPathDB" id="FungiDB:FUN_021917"/>
<dbReference type="AlphaFoldDB" id="A0A2N1N7W5"/>
<evidence type="ECO:0000313" key="1">
    <source>
        <dbReference type="EMBL" id="PKK69983.1"/>
    </source>
</evidence>
<dbReference type="Proteomes" id="UP000233469">
    <property type="component" value="Unassembled WGS sequence"/>
</dbReference>
<dbReference type="EMBL" id="LLXL01000666">
    <property type="protein sequence ID" value="PKK69983.1"/>
    <property type="molecule type" value="Genomic_DNA"/>
</dbReference>
<name>A0A2N1N7W5_9GLOM</name>